<sequence length="185" mass="20846">MTYPAQADRILVMTTNAIGQLARAPLRSGRVNLKGGRFVNVSRQPTLSRREIILSNLLSSHNAPSCRYRAAEVQNYLLQYTSRALEAVKVFFTSLGKPQLHFYFDTDCEEDLSSFYPPGSPDVFMFNGQIYSIWVNVAIFSRHRASNDKANNQVLILLQHASKDLKSGYWDTFNEIFGSAGNCVI</sequence>
<protein>
    <submittedName>
        <fullName evidence="1">Uncharacterized protein</fullName>
    </submittedName>
</protein>
<dbReference type="RefSeq" id="XP_059603699.1">
    <property type="nucleotide sequence ID" value="XM_059747821.1"/>
</dbReference>
<gene>
    <name evidence="1" type="ORF">An04g10330</name>
</gene>
<reference evidence="1" key="2">
    <citation type="submission" date="2025-08" db="UniProtKB">
        <authorList>
            <consortium name="RefSeq"/>
        </authorList>
    </citation>
    <scope>IDENTIFICATION</scope>
</reference>
<name>A0AAJ8BTS5_ASPNG</name>
<accession>A0AAJ8BTS5</accession>
<dbReference type="GeneID" id="84591076"/>
<dbReference type="VEuPathDB" id="FungiDB:An04g10330"/>
<reference evidence="1" key="1">
    <citation type="submission" date="2025-02" db="EMBL/GenBank/DDBJ databases">
        <authorList>
            <consortium name="NCBI Genome Project"/>
        </authorList>
    </citation>
    <scope>NUCLEOTIDE SEQUENCE</scope>
</reference>
<evidence type="ECO:0000313" key="1">
    <source>
        <dbReference type="RefSeq" id="XP_059603699.1"/>
    </source>
</evidence>
<dbReference type="KEGG" id="ang:An04g10330"/>
<dbReference type="AlphaFoldDB" id="A0AAJ8BTS5"/>
<proteinExistence type="predicted"/>
<organism evidence="1">
    <name type="scientific">Aspergillus niger</name>
    <dbReference type="NCBI Taxonomy" id="5061"/>
    <lineage>
        <taxon>Eukaryota</taxon>
        <taxon>Fungi</taxon>
        <taxon>Dikarya</taxon>
        <taxon>Ascomycota</taxon>
        <taxon>Pezizomycotina</taxon>
        <taxon>Eurotiomycetes</taxon>
        <taxon>Eurotiomycetidae</taxon>
        <taxon>Eurotiales</taxon>
        <taxon>Aspergillaceae</taxon>
        <taxon>Aspergillus</taxon>
        <taxon>Aspergillus subgen. Circumdati</taxon>
    </lineage>
</organism>